<gene>
    <name evidence="4" type="ORF">Q664_22010</name>
</gene>
<evidence type="ECO:0000313" key="5">
    <source>
        <dbReference type="Proteomes" id="UP000028547"/>
    </source>
</evidence>
<feature type="region of interest" description="Disordered" evidence="2">
    <location>
        <begin position="141"/>
        <end position="161"/>
    </location>
</feature>
<reference evidence="4 5" key="1">
    <citation type="submission" date="2014-07" db="EMBL/GenBank/DDBJ databases">
        <title>Draft Genome Sequence of Gephyronic Acid Producer, Cystobacter violaceus Strain Cb vi76.</title>
        <authorList>
            <person name="Stevens D.C."/>
            <person name="Young J."/>
            <person name="Carmichael R."/>
            <person name="Tan J."/>
            <person name="Taylor R.E."/>
        </authorList>
    </citation>
    <scope>NUCLEOTIDE SEQUENCE [LARGE SCALE GENOMIC DNA]</scope>
    <source>
        <strain evidence="4 5">Cb vi76</strain>
    </source>
</reference>
<name>A0A084SSP9_9BACT</name>
<accession>A0A084SSP9</accession>
<keyword evidence="3" id="KW-0812">Transmembrane</keyword>
<dbReference type="Gene3D" id="1.20.1440.20">
    <property type="entry name" value="LemA-like domain"/>
    <property type="match status" value="1"/>
</dbReference>
<dbReference type="SUPFAM" id="SSF140478">
    <property type="entry name" value="LemA-like"/>
    <property type="match status" value="1"/>
</dbReference>
<dbReference type="EMBL" id="JPMI01000142">
    <property type="protein sequence ID" value="KFA91484.1"/>
    <property type="molecule type" value="Genomic_DNA"/>
</dbReference>
<keyword evidence="3" id="KW-0472">Membrane</keyword>
<sequence>MSDVTRNRSPQGQQVAVDDVDDLIHTATRLMQKDAAPETLTTEDVKRIGQELDIPAEYIDQAMAVLEQRRREQEQAKLEAERARRARRERLRKGAWVAAGVAVVLGMSGLVVRNGLNSTLQEVTRQRAQVRNVVERRAREQARYATATPGPERDAQISGAENRVSVEQRRYDLVATEYNASASSFPRSWVVRLSGLPSSVPLSSEVTSW</sequence>
<evidence type="ECO:0000256" key="2">
    <source>
        <dbReference type="SAM" id="MobiDB-lite"/>
    </source>
</evidence>
<evidence type="ECO:0000313" key="4">
    <source>
        <dbReference type="EMBL" id="KFA91484.1"/>
    </source>
</evidence>
<feature type="transmembrane region" description="Helical" evidence="3">
    <location>
        <begin position="94"/>
        <end position="112"/>
    </location>
</feature>
<dbReference type="Proteomes" id="UP000028547">
    <property type="component" value="Unassembled WGS sequence"/>
</dbReference>
<proteinExistence type="predicted"/>
<dbReference type="AlphaFoldDB" id="A0A084SSP9"/>
<protein>
    <submittedName>
        <fullName evidence="4">Uncharacterized protein</fullName>
    </submittedName>
</protein>
<organism evidence="4 5">
    <name type="scientific">Archangium violaceum Cb vi76</name>
    <dbReference type="NCBI Taxonomy" id="1406225"/>
    <lineage>
        <taxon>Bacteria</taxon>
        <taxon>Pseudomonadati</taxon>
        <taxon>Myxococcota</taxon>
        <taxon>Myxococcia</taxon>
        <taxon>Myxococcales</taxon>
        <taxon>Cystobacterineae</taxon>
        <taxon>Archangiaceae</taxon>
        <taxon>Archangium</taxon>
    </lineage>
</organism>
<keyword evidence="3" id="KW-1133">Transmembrane helix</keyword>
<evidence type="ECO:0000256" key="3">
    <source>
        <dbReference type="SAM" id="Phobius"/>
    </source>
</evidence>
<feature type="coiled-coil region" evidence="1">
    <location>
        <begin position="59"/>
        <end position="89"/>
    </location>
</feature>
<evidence type="ECO:0000256" key="1">
    <source>
        <dbReference type="SAM" id="Coils"/>
    </source>
</evidence>
<dbReference type="InterPro" id="IPR023353">
    <property type="entry name" value="LemA-like_dom_sf"/>
</dbReference>
<dbReference type="RefSeq" id="WP_043398629.1">
    <property type="nucleotide sequence ID" value="NZ_JPMI01000142.1"/>
</dbReference>
<keyword evidence="1" id="KW-0175">Coiled coil</keyword>
<comment type="caution">
    <text evidence="4">The sequence shown here is derived from an EMBL/GenBank/DDBJ whole genome shotgun (WGS) entry which is preliminary data.</text>
</comment>